<accession>A0ABR9P2K9</accession>
<dbReference type="SUPFAM" id="SSF103473">
    <property type="entry name" value="MFS general substrate transporter"/>
    <property type="match status" value="1"/>
</dbReference>
<feature type="transmembrane region" description="Helical" evidence="8">
    <location>
        <begin position="148"/>
        <end position="172"/>
    </location>
</feature>
<evidence type="ECO:0000256" key="5">
    <source>
        <dbReference type="ARBA" id="ARBA00022989"/>
    </source>
</evidence>
<proteinExistence type="predicted"/>
<evidence type="ECO:0000313" key="10">
    <source>
        <dbReference type="EMBL" id="MBE2998073.1"/>
    </source>
</evidence>
<evidence type="ECO:0000256" key="6">
    <source>
        <dbReference type="ARBA" id="ARBA00023136"/>
    </source>
</evidence>
<keyword evidence="11" id="KW-1185">Reference proteome</keyword>
<dbReference type="InterPro" id="IPR011701">
    <property type="entry name" value="MFS"/>
</dbReference>
<feature type="transmembrane region" description="Helical" evidence="8">
    <location>
        <begin position="468"/>
        <end position="487"/>
    </location>
</feature>
<dbReference type="PANTHER" id="PTHR42718">
    <property type="entry name" value="MAJOR FACILITATOR SUPERFAMILY MULTIDRUG TRANSPORTER MFSC"/>
    <property type="match status" value="1"/>
</dbReference>
<dbReference type="CDD" id="cd17321">
    <property type="entry name" value="MFS_MMR_MDR_like"/>
    <property type="match status" value="1"/>
</dbReference>
<dbReference type="EMBL" id="JADBGI010000003">
    <property type="protein sequence ID" value="MBE2998073.1"/>
    <property type="molecule type" value="Genomic_DNA"/>
</dbReference>
<keyword evidence="3" id="KW-1003">Cell membrane</keyword>
<feature type="compositionally biased region" description="Gly residues" evidence="7">
    <location>
        <begin position="499"/>
        <end position="514"/>
    </location>
</feature>
<keyword evidence="6 8" id="KW-0472">Membrane</keyword>
<evidence type="ECO:0000256" key="4">
    <source>
        <dbReference type="ARBA" id="ARBA00022692"/>
    </source>
</evidence>
<evidence type="ECO:0000256" key="1">
    <source>
        <dbReference type="ARBA" id="ARBA00004651"/>
    </source>
</evidence>
<dbReference type="PANTHER" id="PTHR42718:SF47">
    <property type="entry name" value="METHYL VIOLOGEN RESISTANCE PROTEIN SMVA"/>
    <property type="match status" value="1"/>
</dbReference>
<feature type="transmembrane region" description="Helical" evidence="8">
    <location>
        <begin position="294"/>
        <end position="315"/>
    </location>
</feature>
<keyword evidence="4 8" id="KW-0812">Transmembrane</keyword>
<feature type="transmembrane region" description="Helical" evidence="8">
    <location>
        <begin position="34"/>
        <end position="57"/>
    </location>
</feature>
<feature type="transmembrane region" description="Helical" evidence="8">
    <location>
        <begin position="218"/>
        <end position="236"/>
    </location>
</feature>
<evidence type="ECO:0000313" key="11">
    <source>
        <dbReference type="Proteomes" id="UP000806528"/>
    </source>
</evidence>
<comment type="subcellular location">
    <subcellularLocation>
        <location evidence="1">Cell membrane</location>
        <topology evidence="1">Multi-pass membrane protein</topology>
    </subcellularLocation>
</comment>
<dbReference type="PROSITE" id="PS50850">
    <property type="entry name" value="MFS"/>
    <property type="match status" value="1"/>
</dbReference>
<feature type="domain" description="Major facilitator superfamily (MFS) profile" evidence="9">
    <location>
        <begin position="1"/>
        <end position="491"/>
    </location>
</feature>
<feature type="transmembrane region" description="Helical" evidence="8">
    <location>
        <begin position="322"/>
        <end position="342"/>
    </location>
</feature>
<feature type="transmembrane region" description="Helical" evidence="8">
    <location>
        <begin position="257"/>
        <end position="282"/>
    </location>
</feature>
<reference evidence="10 11" key="1">
    <citation type="submission" date="2020-09" db="EMBL/GenBank/DDBJ databases">
        <title>Diversity and distribution of actinomycetes associated with coral in the coast of Hainan.</title>
        <authorList>
            <person name="Li F."/>
        </authorList>
    </citation>
    <scope>NUCLEOTIDE SEQUENCE [LARGE SCALE GENOMIC DNA]</scope>
    <source>
        <strain evidence="10 11">HNM0947</strain>
    </source>
</reference>
<feature type="transmembrane region" description="Helical" evidence="8">
    <location>
        <begin position="89"/>
        <end position="110"/>
    </location>
</feature>
<evidence type="ECO:0000256" key="3">
    <source>
        <dbReference type="ARBA" id="ARBA00022475"/>
    </source>
</evidence>
<feature type="transmembrane region" description="Helical" evidence="8">
    <location>
        <begin position="348"/>
        <end position="374"/>
    </location>
</feature>
<feature type="transmembrane region" description="Helical" evidence="8">
    <location>
        <begin position="122"/>
        <end position="142"/>
    </location>
</feature>
<evidence type="ECO:0000256" key="7">
    <source>
        <dbReference type="SAM" id="MobiDB-lite"/>
    </source>
</evidence>
<dbReference type="Pfam" id="PF07690">
    <property type="entry name" value="MFS_1"/>
    <property type="match status" value="1"/>
</dbReference>
<name>A0ABR9P2K9_9ACTN</name>
<dbReference type="Gene3D" id="1.20.1250.20">
    <property type="entry name" value="MFS general substrate transporter like domains"/>
    <property type="match status" value="1"/>
</dbReference>
<keyword evidence="2" id="KW-0813">Transport</keyword>
<comment type="caution">
    <text evidence="10">The sequence shown here is derived from an EMBL/GenBank/DDBJ whole genome shotgun (WGS) entry which is preliminary data.</text>
</comment>
<evidence type="ECO:0000256" key="2">
    <source>
        <dbReference type="ARBA" id="ARBA00022448"/>
    </source>
</evidence>
<organism evidence="10 11">
    <name type="scientific">Nocardiopsis coralli</name>
    <dbReference type="NCBI Taxonomy" id="2772213"/>
    <lineage>
        <taxon>Bacteria</taxon>
        <taxon>Bacillati</taxon>
        <taxon>Actinomycetota</taxon>
        <taxon>Actinomycetes</taxon>
        <taxon>Streptosporangiales</taxon>
        <taxon>Nocardiopsidaceae</taxon>
        <taxon>Nocardiopsis</taxon>
    </lineage>
</organism>
<sequence length="540" mass="54257">MLTVPLLMAATDMTVLFLALPAIAADLAPGSTQMLWILHVAEFLGVGMALTMGWLGARTGRRRLLLMGVALYGTASLGAAFAPTPEVLIAFRALMGVAAATLTPSIMALLRVLFRSSAQFSVAVAVTMSAFSAGMALGPPLGGVILEYFWWGAVFVLNVPVAVLVLIVAPFLLPSRREEVTGGFDLSSVVLSTSAIILVIFGLQEIADRTAAAAGAPLWPYVVSVAAGVGLGALFARRQLRLEDPLLDLSLFRRPAFSVSVAAVMFMLLAIGGADMLLAQFLQTVQALSPAQAGALLIVPAVAGLITGLLPPLLVRWVRPSIVMAGGLFTAAIGAAVMVWALPTGNTALIIATTTVIAAALGPLFTLSINLVVASAPVSKAGSATAVGDVGGGLGNALSLAFLGSLSAVVYRTTLQGSELSEVPGGAREAAEESIGGAAAVAESLPGAAAAELTRAADAAFTTAVQSGYGIAAVILVPTAVVVLWLLRHVTLDDTDGTGDTGGTEGSGGAGDTGGTDAAEVADSPGGTRTGADAGASHPA</sequence>
<feature type="transmembrane region" description="Helical" evidence="8">
    <location>
        <begin position="184"/>
        <end position="203"/>
    </location>
</feature>
<evidence type="ECO:0000256" key="8">
    <source>
        <dbReference type="SAM" id="Phobius"/>
    </source>
</evidence>
<dbReference type="Proteomes" id="UP000806528">
    <property type="component" value="Unassembled WGS sequence"/>
</dbReference>
<dbReference type="InterPro" id="IPR020846">
    <property type="entry name" value="MFS_dom"/>
</dbReference>
<feature type="region of interest" description="Disordered" evidence="7">
    <location>
        <begin position="494"/>
        <end position="540"/>
    </location>
</feature>
<feature type="transmembrane region" description="Helical" evidence="8">
    <location>
        <begin position="64"/>
        <end position="83"/>
    </location>
</feature>
<dbReference type="InterPro" id="IPR036259">
    <property type="entry name" value="MFS_trans_sf"/>
</dbReference>
<evidence type="ECO:0000259" key="9">
    <source>
        <dbReference type="PROSITE" id="PS50850"/>
    </source>
</evidence>
<protein>
    <submittedName>
        <fullName evidence="10">MFS transporter</fullName>
    </submittedName>
</protein>
<keyword evidence="5 8" id="KW-1133">Transmembrane helix</keyword>
<gene>
    <name evidence="10" type="ORF">IDM40_05040</name>
</gene>